<proteinExistence type="predicted"/>
<dbReference type="Proteomes" id="UP000031189">
    <property type="component" value="Unassembled WGS sequence"/>
</dbReference>
<organism evidence="1 2">
    <name type="scientific">Terrisporobacter othiniensis</name>
    <dbReference type="NCBI Taxonomy" id="1577792"/>
    <lineage>
        <taxon>Bacteria</taxon>
        <taxon>Bacillati</taxon>
        <taxon>Bacillota</taxon>
        <taxon>Clostridia</taxon>
        <taxon>Peptostreptococcales</taxon>
        <taxon>Peptostreptococcaceae</taxon>
        <taxon>Terrisporobacter</taxon>
    </lineage>
</organism>
<sequence>MEVLIQFNEKLDPIDVEDYYEEPLEEFLNENGYGEIVGGGTMQSPTGEIEFFDIQVLIYDSNYTMKIVDEIKMKLESLGAAKGSFIEIEGKEEKISFGKREGLAIYLDGVNLPENVYKECDSNYVVSEIFRLTGCNDDIIRFWEGDTETAIYFYGESFDNMKRDIFEFVNTYPLCKCARIVQIA</sequence>
<dbReference type="EMBL" id="JWHR01000068">
    <property type="protein sequence ID" value="KHS57687.1"/>
    <property type="molecule type" value="Genomic_DNA"/>
</dbReference>
<gene>
    <name evidence="1" type="ORF">QX51_07410</name>
</gene>
<evidence type="ECO:0000313" key="1">
    <source>
        <dbReference type="EMBL" id="KHS57687.1"/>
    </source>
</evidence>
<dbReference type="AlphaFoldDB" id="A0A0B3W5L9"/>
<accession>A0A0B3W5L9</accession>
<protein>
    <submittedName>
        <fullName evidence="1">Uncharacterized protein</fullName>
    </submittedName>
</protein>
<name>A0A0B3W5L9_9FIRM</name>
<keyword evidence="2" id="KW-1185">Reference proteome</keyword>
<evidence type="ECO:0000313" key="2">
    <source>
        <dbReference type="Proteomes" id="UP000031189"/>
    </source>
</evidence>
<reference evidence="1 2" key="1">
    <citation type="submission" date="2014-12" db="EMBL/GenBank/DDBJ databases">
        <title>Draft genome sequence of Terrisporobacter sp. 08-306576, isolated from the blood culture of a bacteremia patient.</title>
        <authorList>
            <person name="Lund L.C."/>
            <person name="Sydenham T.V."/>
            <person name="Hogh S.V."/>
            <person name="Skov M.N."/>
            <person name="Kemp M."/>
            <person name="Justesen U.S."/>
        </authorList>
    </citation>
    <scope>NUCLEOTIDE SEQUENCE [LARGE SCALE GENOMIC DNA]</scope>
    <source>
        <strain evidence="1 2">08-306576</strain>
    </source>
</reference>
<comment type="caution">
    <text evidence="1">The sequence shown here is derived from an EMBL/GenBank/DDBJ whole genome shotgun (WGS) entry which is preliminary data.</text>
</comment>